<dbReference type="Proteomes" id="UP000288096">
    <property type="component" value="Unassembled WGS sequence"/>
</dbReference>
<evidence type="ECO:0008006" key="9">
    <source>
        <dbReference type="Google" id="ProtNLM"/>
    </source>
</evidence>
<dbReference type="InterPro" id="IPR004089">
    <property type="entry name" value="MCPsignal_dom"/>
</dbReference>
<dbReference type="GO" id="GO:0007165">
    <property type="term" value="P:signal transduction"/>
    <property type="evidence" value="ECO:0007669"/>
    <property type="project" value="UniProtKB-KW"/>
</dbReference>
<dbReference type="Pfam" id="PF00015">
    <property type="entry name" value="MCPsignal"/>
    <property type="match status" value="1"/>
</dbReference>
<reference evidence="8" key="1">
    <citation type="submission" date="2017-11" db="EMBL/GenBank/DDBJ databases">
        <authorList>
            <person name="Watanabe M."/>
            <person name="Kojima H."/>
        </authorList>
    </citation>
    <scope>NUCLEOTIDE SEQUENCE [LARGE SCALE GENOMIC DNA]</scope>
    <source>
        <strain evidence="8">Tokyo 01</strain>
    </source>
</reference>
<keyword evidence="4" id="KW-0812">Transmembrane</keyword>
<feature type="domain" description="HAMP" evidence="6">
    <location>
        <begin position="183"/>
        <end position="235"/>
    </location>
</feature>
<dbReference type="GO" id="GO:0006935">
    <property type="term" value="P:chemotaxis"/>
    <property type="evidence" value="ECO:0007669"/>
    <property type="project" value="UniProtKB-KW"/>
</dbReference>
<dbReference type="GO" id="GO:0005886">
    <property type="term" value="C:plasma membrane"/>
    <property type="evidence" value="ECO:0007669"/>
    <property type="project" value="TreeGrafter"/>
</dbReference>
<dbReference type="GO" id="GO:0004888">
    <property type="term" value="F:transmembrane signaling receptor activity"/>
    <property type="evidence" value="ECO:0007669"/>
    <property type="project" value="TreeGrafter"/>
</dbReference>
<evidence type="ECO:0000259" key="6">
    <source>
        <dbReference type="PROSITE" id="PS50885"/>
    </source>
</evidence>
<accession>A0A401G3F0</accession>
<dbReference type="SUPFAM" id="SSF58104">
    <property type="entry name" value="Methyl-accepting chemotaxis protein (MCP) signaling domain"/>
    <property type="match status" value="1"/>
</dbReference>
<keyword evidence="1" id="KW-0145">Chemotaxis</keyword>
<evidence type="ECO:0000256" key="2">
    <source>
        <dbReference type="ARBA" id="ARBA00029447"/>
    </source>
</evidence>
<feature type="domain" description="Methyl-accepting transducer" evidence="5">
    <location>
        <begin position="226"/>
        <end position="448"/>
    </location>
</feature>
<evidence type="ECO:0000256" key="4">
    <source>
        <dbReference type="SAM" id="Phobius"/>
    </source>
</evidence>
<reference evidence="8" key="2">
    <citation type="submission" date="2019-01" db="EMBL/GenBank/DDBJ databases">
        <title>Genome sequence of Desulfonema ishimotonii strain Tokyo 01.</title>
        <authorList>
            <person name="Fukui M."/>
        </authorList>
    </citation>
    <scope>NUCLEOTIDE SEQUENCE [LARGE SCALE GENOMIC DNA]</scope>
    <source>
        <strain evidence="8">Tokyo 01</strain>
    </source>
</reference>
<name>A0A401G3F0_9BACT</name>
<evidence type="ECO:0000259" key="5">
    <source>
        <dbReference type="PROSITE" id="PS50111"/>
    </source>
</evidence>
<dbReference type="PROSITE" id="PS50111">
    <property type="entry name" value="CHEMOTAXIS_TRANSDUC_2"/>
    <property type="match status" value="1"/>
</dbReference>
<keyword evidence="3" id="KW-0807">Transducer</keyword>
<evidence type="ECO:0000256" key="1">
    <source>
        <dbReference type="ARBA" id="ARBA00022500"/>
    </source>
</evidence>
<dbReference type="SMART" id="SM00283">
    <property type="entry name" value="MA"/>
    <property type="match status" value="1"/>
</dbReference>
<keyword evidence="4" id="KW-0472">Membrane</keyword>
<comment type="caution">
    <text evidence="7">The sequence shown here is derived from an EMBL/GenBank/DDBJ whole genome shotgun (WGS) entry which is preliminary data.</text>
</comment>
<evidence type="ECO:0000313" key="7">
    <source>
        <dbReference type="EMBL" id="GBC63723.1"/>
    </source>
</evidence>
<gene>
    <name evidence="7" type="ORF">DENIS_4721</name>
</gene>
<keyword evidence="4" id="KW-1133">Transmembrane helix</keyword>
<feature type="transmembrane region" description="Helical" evidence="4">
    <location>
        <begin position="160"/>
        <end position="181"/>
    </location>
</feature>
<dbReference type="EMBL" id="BEXT01000001">
    <property type="protein sequence ID" value="GBC63723.1"/>
    <property type="molecule type" value="Genomic_DNA"/>
</dbReference>
<dbReference type="PROSITE" id="PS50885">
    <property type="entry name" value="HAMP"/>
    <property type="match status" value="1"/>
</dbReference>
<dbReference type="RefSeq" id="WP_166405260.1">
    <property type="nucleotide sequence ID" value="NZ_BEXT01000001.1"/>
</dbReference>
<comment type="similarity">
    <text evidence="2">Belongs to the methyl-accepting chemotaxis (MCP) protein family.</text>
</comment>
<dbReference type="PANTHER" id="PTHR43531">
    <property type="entry name" value="PROTEIN ICFG"/>
    <property type="match status" value="1"/>
</dbReference>
<dbReference type="Gene3D" id="6.10.340.10">
    <property type="match status" value="1"/>
</dbReference>
<organism evidence="7 8">
    <name type="scientific">Desulfonema ishimotonii</name>
    <dbReference type="NCBI Taxonomy" id="45657"/>
    <lineage>
        <taxon>Bacteria</taxon>
        <taxon>Pseudomonadati</taxon>
        <taxon>Thermodesulfobacteriota</taxon>
        <taxon>Desulfobacteria</taxon>
        <taxon>Desulfobacterales</taxon>
        <taxon>Desulfococcaceae</taxon>
        <taxon>Desulfonema</taxon>
    </lineage>
</organism>
<protein>
    <recommendedName>
        <fullName evidence="9">Methyl-accepting chemotaxis protein</fullName>
    </recommendedName>
</protein>
<dbReference type="CDD" id="cd06225">
    <property type="entry name" value="HAMP"/>
    <property type="match status" value="1"/>
</dbReference>
<dbReference type="SMART" id="SM00304">
    <property type="entry name" value="HAMP"/>
    <property type="match status" value="1"/>
</dbReference>
<dbReference type="AlphaFoldDB" id="A0A401G3F0"/>
<proteinExistence type="inferred from homology"/>
<dbReference type="Pfam" id="PF00672">
    <property type="entry name" value="HAMP"/>
    <property type="match status" value="1"/>
</dbReference>
<evidence type="ECO:0000313" key="8">
    <source>
        <dbReference type="Proteomes" id="UP000288096"/>
    </source>
</evidence>
<sequence>MTEKTRSILWRNSIQTRLGVALLILINLVLVGFALFEYYESKIRMKTELKYLSEITTARLAQSLVFPIWYDSEEQVREMVRAEMLVNDIRGIIVREDSGKTILYGADRDEQWQPRDTDADISGDFFMSQTDIAKNGDTLGRVAVYVTSEFMKAEQRKETLAIATATVLIDIVLVIALMVIIRKSLTRPIKRVVEGLEQIEAGDLTTSIASRTEDEMGAIARAVNSMCAKVGTVVGDSIIISEELARTASEQAASVEETSASLEEMSSMVRQNADNSSLADALMKEAVQIIVAANTSMSALTKAVGKITRASEETSKIIKTIDEIAFQTNLLALNAAVEAARAGEAGAGFAVVAEEVRNLAMRSAEAARNTSALIEGTVNTVSEGTGLIEKTNTVFSKVSELSEKVGNLIGEISAASGEQAQGIEELNRTVSEMGKVTQQNAASSEQLRTMMRIFKTDAARQPYGEFREESQPVRQIPSAEPEFDLFDDADIGKIGDREVKPEQVIPFDEDDFRDF</sequence>
<keyword evidence="8" id="KW-1185">Reference proteome</keyword>
<evidence type="ECO:0000256" key="3">
    <source>
        <dbReference type="PROSITE-ProRule" id="PRU00284"/>
    </source>
</evidence>
<dbReference type="InterPro" id="IPR051310">
    <property type="entry name" value="MCP_chemotaxis"/>
</dbReference>
<dbReference type="PANTHER" id="PTHR43531:SF11">
    <property type="entry name" value="METHYL-ACCEPTING CHEMOTAXIS PROTEIN 3"/>
    <property type="match status" value="1"/>
</dbReference>
<dbReference type="Gene3D" id="1.10.287.950">
    <property type="entry name" value="Methyl-accepting chemotaxis protein"/>
    <property type="match status" value="1"/>
</dbReference>
<dbReference type="InterPro" id="IPR003660">
    <property type="entry name" value="HAMP_dom"/>
</dbReference>
<feature type="transmembrane region" description="Helical" evidence="4">
    <location>
        <begin position="20"/>
        <end position="39"/>
    </location>
</feature>